<feature type="compositionally biased region" description="Basic and acidic residues" evidence="1">
    <location>
        <begin position="68"/>
        <end position="78"/>
    </location>
</feature>
<name>A0A183A1G0_9TREM</name>
<evidence type="ECO:0000313" key="4">
    <source>
        <dbReference type="WBParaSite" id="ECPE_0000079501-mRNA-1"/>
    </source>
</evidence>
<organism evidence="4">
    <name type="scientific">Echinostoma caproni</name>
    <dbReference type="NCBI Taxonomy" id="27848"/>
    <lineage>
        <taxon>Eukaryota</taxon>
        <taxon>Metazoa</taxon>
        <taxon>Spiralia</taxon>
        <taxon>Lophotrochozoa</taxon>
        <taxon>Platyhelminthes</taxon>
        <taxon>Trematoda</taxon>
        <taxon>Digenea</taxon>
        <taxon>Plagiorchiida</taxon>
        <taxon>Echinostomata</taxon>
        <taxon>Echinostomatoidea</taxon>
        <taxon>Echinostomatidae</taxon>
        <taxon>Echinostoma</taxon>
    </lineage>
</organism>
<dbReference type="AlphaFoldDB" id="A0A183A1G0"/>
<keyword evidence="3" id="KW-1185">Reference proteome</keyword>
<proteinExistence type="predicted"/>
<reference evidence="4" key="1">
    <citation type="submission" date="2016-06" db="UniProtKB">
        <authorList>
            <consortium name="WormBaseParasite"/>
        </authorList>
    </citation>
    <scope>IDENTIFICATION</scope>
</reference>
<accession>A0A183A1G0</accession>
<sequence>MQILRNNLGQAEKIRERLVKENRELQEELKLREDSIFDQDDEIEKRNAELRTVKANLEAVQKELEQTKREFSAAKQRESSSSSGRLSAQIAQNEKIRADLHETTRQLNGKSLFTNPGCNTHYCLQEIRTDYSADQTVSLLLSVSQFFALFSRVGTKQTRATS</sequence>
<dbReference type="WBParaSite" id="ECPE_0000079501-mRNA-1">
    <property type="protein sequence ID" value="ECPE_0000079501-mRNA-1"/>
    <property type="gene ID" value="ECPE_0000079501"/>
</dbReference>
<dbReference type="Proteomes" id="UP000272942">
    <property type="component" value="Unassembled WGS sequence"/>
</dbReference>
<gene>
    <name evidence="2" type="ORF">ECPE_LOCUS795</name>
</gene>
<evidence type="ECO:0000313" key="2">
    <source>
        <dbReference type="EMBL" id="VDP29054.1"/>
    </source>
</evidence>
<protein>
    <submittedName>
        <fullName evidence="4">Myosin_tail_1 domain-containing protein</fullName>
    </submittedName>
</protein>
<evidence type="ECO:0000313" key="3">
    <source>
        <dbReference type="Proteomes" id="UP000272942"/>
    </source>
</evidence>
<dbReference type="OrthoDB" id="10036174at2759"/>
<reference evidence="2 3" key="2">
    <citation type="submission" date="2018-11" db="EMBL/GenBank/DDBJ databases">
        <authorList>
            <consortium name="Pathogen Informatics"/>
        </authorList>
    </citation>
    <scope>NUCLEOTIDE SEQUENCE [LARGE SCALE GENOMIC DNA]</scope>
    <source>
        <strain evidence="2 3">Egypt</strain>
    </source>
</reference>
<evidence type="ECO:0000256" key="1">
    <source>
        <dbReference type="SAM" id="MobiDB-lite"/>
    </source>
</evidence>
<dbReference type="EMBL" id="UZAN01003269">
    <property type="protein sequence ID" value="VDP29054.1"/>
    <property type="molecule type" value="Genomic_DNA"/>
</dbReference>
<feature type="region of interest" description="Disordered" evidence="1">
    <location>
        <begin position="68"/>
        <end position="89"/>
    </location>
</feature>